<feature type="signal peptide" evidence="1">
    <location>
        <begin position="1"/>
        <end position="22"/>
    </location>
</feature>
<gene>
    <name evidence="2" type="ORF">J120_03145</name>
</gene>
<dbReference type="STRING" id="1306947.J120_03145"/>
<keyword evidence="1" id="KW-0732">Signal</keyword>
<name>A0A0D2GPK4_9BACT</name>
<reference evidence="2 3" key="1">
    <citation type="journal article" date="2013" name="Proc. Natl. Acad. Sci. U.S.A.">
        <title>Candidate phylum TM6 genome recovered from a hospital sink biofilm provides genomic insights into this uncultivated phylum.</title>
        <authorList>
            <person name="McLean J.S."/>
            <person name="Lombardo M.J."/>
            <person name="Badger J.H."/>
            <person name="Edlund A."/>
            <person name="Novotny M."/>
            <person name="Yee-Greenbaum J."/>
            <person name="Vyahhi N."/>
            <person name="Hall A.P."/>
            <person name="Yang Y."/>
            <person name="Dupont C.L."/>
            <person name="Ziegler M.G."/>
            <person name="Chitsaz H."/>
            <person name="Allen A.E."/>
            <person name="Yooseph S."/>
            <person name="Tesler G."/>
            <person name="Pevzner P.A."/>
            <person name="Friedman R.M."/>
            <person name="Nealson K.H."/>
            <person name="Venter J.C."/>
            <person name="Lasken R.S."/>
        </authorList>
    </citation>
    <scope>NUCLEOTIDE SEQUENCE [LARGE SCALE GENOMIC DNA]</scope>
    <source>
        <strain evidence="2 3">TM6SC1</strain>
    </source>
</reference>
<evidence type="ECO:0000313" key="2">
    <source>
        <dbReference type="EMBL" id="KIX85279.1"/>
    </source>
</evidence>
<evidence type="ECO:0000313" key="3">
    <source>
        <dbReference type="Proteomes" id="UP000032214"/>
    </source>
</evidence>
<evidence type="ECO:0000256" key="1">
    <source>
        <dbReference type="SAM" id="SignalP"/>
    </source>
</evidence>
<sequence length="144" mass="15670">MTFKRYLMPVMSITIFSLPINAGLLKNLGDDEGIALHHKLDINTTDNTQAALETVKATIDHAAHALENVQDIKINHAISMENSSSNAISKLLIKSTAGICSCLLGSGFTYHSFMHPEQYSPTTRLLAHAYGLVLLSCGVYISTH</sequence>
<organism evidence="2 3">
    <name type="scientific">candidate division TM6 bacterium JCVI TM6SC1</name>
    <dbReference type="NCBI Taxonomy" id="1306947"/>
    <lineage>
        <taxon>Bacteria</taxon>
        <taxon>Candidatus Babelota</taxon>
        <taxon>Vermiphilus</taxon>
    </lineage>
</organism>
<accession>A0A0D2GPK4</accession>
<dbReference type="Proteomes" id="UP000032214">
    <property type="component" value="Unassembled WGS sequence"/>
</dbReference>
<dbReference type="AlphaFoldDB" id="A0A0D2GPK4"/>
<comment type="caution">
    <text evidence="2">The sequence shown here is derived from an EMBL/GenBank/DDBJ whole genome shotgun (WGS) entry which is preliminary data.</text>
</comment>
<proteinExistence type="predicted"/>
<dbReference type="EMBL" id="ARQD01000002">
    <property type="protein sequence ID" value="KIX85279.1"/>
    <property type="molecule type" value="Genomic_DNA"/>
</dbReference>
<protein>
    <submittedName>
        <fullName evidence="2">Uncharacterized protein</fullName>
    </submittedName>
</protein>
<feature type="chain" id="PRO_5002258782" evidence="1">
    <location>
        <begin position="23"/>
        <end position="144"/>
    </location>
</feature>
<keyword evidence="3" id="KW-1185">Reference proteome</keyword>